<keyword evidence="3" id="KW-0540">Nuclease</keyword>
<keyword evidence="3" id="KW-0255">Endonuclease</keyword>
<dbReference type="Pfam" id="PF18024">
    <property type="entry name" value="HTH_50"/>
    <property type="match status" value="1"/>
</dbReference>
<protein>
    <submittedName>
        <fullName evidence="3">Putative DNA endonuclease</fullName>
    </submittedName>
</protein>
<keyword evidence="4" id="KW-1185">Reference proteome</keyword>
<sequence>MDYELLHKLYIEDKKTSREIAKELGVSQSPILRKLKEYGLTPEMQLNSYSINKSQHDLIIGSILGDASFGGGVNKYIEFSHAEYQKDYLINKFQIMKDICKCEDVTIKKSKGARQDIYRFTTRQLPVLNQYYQMSLNELIDNINENSFTIWLGDDGDLRGKSYRLAMARFNIDEMNYIQESLINKFNLNSSIAKDKTQKYGHHGLYFNINESIKISSIIKSSSFYELFQNSLNYKLT</sequence>
<reference evidence="3 4" key="1">
    <citation type="submission" date="2015-06" db="EMBL/GenBank/DDBJ databases">
        <title>Complete genome sequence of Bacillus cereus phage PBC2.</title>
        <authorList>
            <person name="Kong M."/>
            <person name="Ryu S."/>
        </authorList>
    </citation>
    <scope>NUCLEOTIDE SEQUENCE [LARGE SCALE GENOMIC DNA]</scope>
</reference>
<dbReference type="InterPro" id="IPR030828">
    <property type="entry name" value="HTH_TyrR"/>
</dbReference>
<proteinExistence type="predicted"/>
<name>A0A218KC37_9CAUD</name>
<feature type="domain" description="Homing endonuclease LAGLIDADG" evidence="1">
    <location>
        <begin position="58"/>
        <end position="208"/>
    </location>
</feature>
<accession>A0A218KC37</accession>
<evidence type="ECO:0000313" key="3">
    <source>
        <dbReference type="EMBL" id="AKQ08454.1"/>
    </source>
</evidence>
<feature type="domain" description="TyrR-like helix-turn-helix" evidence="2">
    <location>
        <begin position="10"/>
        <end position="40"/>
    </location>
</feature>
<dbReference type="Pfam" id="PF03161">
    <property type="entry name" value="LAGLIDADG_2"/>
    <property type="match status" value="1"/>
</dbReference>
<dbReference type="SUPFAM" id="SSF55608">
    <property type="entry name" value="Homing endonucleases"/>
    <property type="match status" value="1"/>
</dbReference>
<dbReference type="InterPro" id="IPR004860">
    <property type="entry name" value="LAGLIDADG_dom"/>
</dbReference>
<evidence type="ECO:0000259" key="1">
    <source>
        <dbReference type="Pfam" id="PF03161"/>
    </source>
</evidence>
<evidence type="ECO:0000259" key="2">
    <source>
        <dbReference type="Pfam" id="PF18024"/>
    </source>
</evidence>
<dbReference type="GO" id="GO:0003677">
    <property type="term" value="F:DNA binding"/>
    <property type="evidence" value="ECO:0007669"/>
    <property type="project" value="UniProtKB-KW"/>
</dbReference>
<keyword evidence="3" id="KW-0378">Hydrolase</keyword>
<dbReference type="InterPro" id="IPR027434">
    <property type="entry name" value="Homing_endonucl"/>
</dbReference>
<gene>
    <name evidence="3" type="ORF">PBC2_139</name>
</gene>
<evidence type="ECO:0000313" key="4">
    <source>
        <dbReference type="Proteomes" id="UP000223102"/>
    </source>
</evidence>
<organism evidence="3 4">
    <name type="scientific">Bacillus phage PBC2</name>
    <dbReference type="NCBI Taxonomy" id="1675029"/>
    <lineage>
        <taxon>Viruses</taxon>
        <taxon>Duplodnaviria</taxon>
        <taxon>Heunggongvirae</taxon>
        <taxon>Uroviricota</taxon>
        <taxon>Caudoviricetes</taxon>
        <taxon>Andregratiavirinae</taxon>
        <taxon>Haetaevirus</taxon>
        <taxon>Haetaevirus PBC2</taxon>
    </lineage>
</organism>
<dbReference type="Proteomes" id="UP000223102">
    <property type="component" value="Segment"/>
</dbReference>
<dbReference type="GO" id="GO:0004519">
    <property type="term" value="F:endonuclease activity"/>
    <property type="evidence" value="ECO:0007669"/>
    <property type="project" value="UniProtKB-KW"/>
</dbReference>
<dbReference type="Gene3D" id="3.10.28.10">
    <property type="entry name" value="Homing endonucleases"/>
    <property type="match status" value="2"/>
</dbReference>
<dbReference type="EMBL" id="KT070867">
    <property type="protein sequence ID" value="AKQ08454.1"/>
    <property type="molecule type" value="Genomic_DNA"/>
</dbReference>